<sequence>MQYDKIIGEAVKEVLYRGKFQNGLEVFFLPKKGYIKKFALFATKFGSNDLVFNRLHDTKVIEVPEGIAHFLEHKMFESQEGNVFDKFAPLGASVNAYTNFNVTAYYFTATNNFYENLKLLISFVQNPYFTDENVEKEKGIITQEIKMYQDNPQWKVFFNLLKAMYHKHPVRIDIAGTEESINRITKEDLYQCYNTFYHPSNMVLFIAGDLEKDKLFNEIEMSFDDQGSKEISSIVRHYPAEATHVKNSLVEEKMIVSTPLFYLGYKEKEIPYDHTNFLKHEAIIRVLLDMVFGRSSDLYEDLYQKGLIDQSFNFDYVRELDYGHSIINGNSRDPHKVKETINNWILNRKKIGLKEEDFIRIKRKQIGENISFYNSIEYIGNSFVGYHFKGLNFMDYLQALKEVTYQDIHQSFINHFSEDLQVLSVINP</sequence>
<dbReference type="InterPro" id="IPR007863">
    <property type="entry name" value="Peptidase_M16_C"/>
</dbReference>
<dbReference type="Proteomes" id="UP000465601">
    <property type="component" value="Unassembled WGS sequence"/>
</dbReference>
<dbReference type="GO" id="GO:0046872">
    <property type="term" value="F:metal ion binding"/>
    <property type="evidence" value="ECO:0007669"/>
    <property type="project" value="InterPro"/>
</dbReference>
<accession>A0A833HSC1</accession>
<feature type="domain" description="Peptidase M16 N-terminal" evidence="1">
    <location>
        <begin position="65"/>
        <end position="177"/>
    </location>
</feature>
<dbReference type="InterPro" id="IPR050361">
    <property type="entry name" value="MPP/UQCRC_Complex"/>
</dbReference>
<gene>
    <name evidence="3" type="ORF">F8153_01260</name>
</gene>
<dbReference type="PANTHER" id="PTHR11851">
    <property type="entry name" value="METALLOPROTEASE"/>
    <property type="match status" value="1"/>
</dbReference>
<feature type="domain" description="Peptidase M16 C-terminal" evidence="2">
    <location>
        <begin position="183"/>
        <end position="364"/>
    </location>
</feature>
<dbReference type="InterPro" id="IPR011765">
    <property type="entry name" value="Pept_M16_N"/>
</dbReference>
<evidence type="ECO:0000259" key="2">
    <source>
        <dbReference type="Pfam" id="PF05193"/>
    </source>
</evidence>
<dbReference type="OrthoDB" id="9811314at2"/>
<dbReference type="RefSeq" id="WP_151864531.1">
    <property type="nucleotide sequence ID" value="NZ_WBZB01000004.1"/>
</dbReference>
<dbReference type="InterPro" id="IPR011249">
    <property type="entry name" value="Metalloenz_LuxS/M16"/>
</dbReference>
<dbReference type="PANTHER" id="PTHR11851:SF134">
    <property type="entry name" value="ZINC-DEPENDENT PROTEASE"/>
    <property type="match status" value="1"/>
</dbReference>
<evidence type="ECO:0000313" key="4">
    <source>
        <dbReference type="Proteomes" id="UP000465601"/>
    </source>
</evidence>
<evidence type="ECO:0000313" key="3">
    <source>
        <dbReference type="EMBL" id="KAB3533205.1"/>
    </source>
</evidence>
<dbReference type="AlphaFoldDB" id="A0A833HSC1"/>
<dbReference type="EMBL" id="WBZB01000004">
    <property type="protein sequence ID" value="KAB3533205.1"/>
    <property type="molecule type" value="Genomic_DNA"/>
</dbReference>
<comment type="caution">
    <text evidence="3">The sequence shown here is derived from an EMBL/GenBank/DDBJ whole genome shotgun (WGS) entry which is preliminary data.</text>
</comment>
<dbReference type="NCBIfam" id="NF047421">
    <property type="entry name" value="YfmH_fam"/>
    <property type="match status" value="1"/>
</dbReference>
<keyword evidence="4" id="KW-1185">Reference proteome</keyword>
<evidence type="ECO:0000259" key="1">
    <source>
        <dbReference type="Pfam" id="PF00675"/>
    </source>
</evidence>
<organism evidence="3 4">
    <name type="scientific">Alkaliphilus serpentinus</name>
    <dbReference type="NCBI Taxonomy" id="1482731"/>
    <lineage>
        <taxon>Bacteria</taxon>
        <taxon>Bacillati</taxon>
        <taxon>Bacillota</taxon>
        <taxon>Clostridia</taxon>
        <taxon>Peptostreptococcales</taxon>
        <taxon>Natronincolaceae</taxon>
        <taxon>Alkaliphilus</taxon>
    </lineage>
</organism>
<dbReference type="Gene3D" id="3.30.830.10">
    <property type="entry name" value="Metalloenzyme, LuxS/M16 peptidase-like"/>
    <property type="match status" value="2"/>
</dbReference>
<dbReference type="Pfam" id="PF05193">
    <property type="entry name" value="Peptidase_M16_C"/>
    <property type="match status" value="1"/>
</dbReference>
<reference evidence="3 4" key="1">
    <citation type="submission" date="2019-10" db="EMBL/GenBank/DDBJ databases">
        <title>Alkaliphilus serpentinus sp. nov. and Alkaliphilus pronyensis sp. nov., two novel anaerobic alkaliphilic species isolated from the serpentinized-hosted hydrothermal field of the Prony Bay (New Caledonia).</title>
        <authorList>
            <person name="Postec A."/>
        </authorList>
    </citation>
    <scope>NUCLEOTIDE SEQUENCE [LARGE SCALE GENOMIC DNA]</scope>
    <source>
        <strain evidence="3 4">LacT</strain>
    </source>
</reference>
<name>A0A833HSC1_9FIRM</name>
<proteinExistence type="predicted"/>
<protein>
    <submittedName>
        <fullName evidence="3">Insulinase family protein</fullName>
    </submittedName>
</protein>
<dbReference type="SUPFAM" id="SSF63411">
    <property type="entry name" value="LuxS/MPP-like metallohydrolase"/>
    <property type="match status" value="2"/>
</dbReference>
<dbReference type="Pfam" id="PF00675">
    <property type="entry name" value="Peptidase_M16"/>
    <property type="match status" value="1"/>
</dbReference>